<dbReference type="PANTHER" id="PTHR36302">
    <property type="entry name" value="BLR7088 PROTEIN"/>
    <property type="match status" value="1"/>
</dbReference>
<dbReference type="EMBL" id="BAABBP010000001">
    <property type="protein sequence ID" value="GAA3981639.1"/>
    <property type="molecule type" value="Genomic_DNA"/>
</dbReference>
<keyword evidence="3" id="KW-1185">Reference proteome</keyword>
<dbReference type="Pfam" id="PF04314">
    <property type="entry name" value="PCuAC"/>
    <property type="match status" value="1"/>
</dbReference>
<dbReference type="InterPro" id="IPR007410">
    <property type="entry name" value="LpqE-like"/>
</dbReference>
<comment type="caution">
    <text evidence="2">The sequence shown here is derived from an EMBL/GenBank/DDBJ whole genome shotgun (WGS) entry which is preliminary data.</text>
</comment>
<sequence>MTKISLPLALAAALFTGAGAFAQAQAPVQVHDAWVRASVPQQKATGAFMELTASQDTRLVGASSPIAGVTEVHEMKMEGDVMKMRAVPGIDLPAGQSVALKPGGYHLMMMDLREAAVAGTSVPLTLVFEGRDGQRQTLEIQAGVRALGGAAAAAGHGHGMKH</sequence>
<proteinExistence type="predicted"/>
<dbReference type="InterPro" id="IPR036182">
    <property type="entry name" value="PCuAC_sf"/>
</dbReference>
<dbReference type="InterPro" id="IPR058248">
    <property type="entry name" value="Lxx211020-like"/>
</dbReference>
<evidence type="ECO:0000256" key="1">
    <source>
        <dbReference type="SAM" id="SignalP"/>
    </source>
</evidence>
<protein>
    <submittedName>
        <fullName evidence="2">Copper chaperone PCu(A)C</fullName>
    </submittedName>
</protein>
<organism evidence="2 3">
    <name type="scientific">Comamonas faecalis</name>
    <dbReference type="NCBI Taxonomy" id="1387849"/>
    <lineage>
        <taxon>Bacteria</taxon>
        <taxon>Pseudomonadati</taxon>
        <taxon>Pseudomonadota</taxon>
        <taxon>Betaproteobacteria</taxon>
        <taxon>Burkholderiales</taxon>
        <taxon>Comamonadaceae</taxon>
        <taxon>Comamonas</taxon>
    </lineage>
</organism>
<dbReference type="Gene3D" id="2.60.40.1890">
    <property type="entry name" value="PCu(A)C copper chaperone"/>
    <property type="match status" value="1"/>
</dbReference>
<reference evidence="3" key="1">
    <citation type="journal article" date="2019" name="Int. J. Syst. Evol. Microbiol.">
        <title>The Global Catalogue of Microorganisms (GCM) 10K type strain sequencing project: providing services to taxonomists for standard genome sequencing and annotation.</title>
        <authorList>
            <consortium name="The Broad Institute Genomics Platform"/>
            <consortium name="The Broad Institute Genome Sequencing Center for Infectious Disease"/>
            <person name="Wu L."/>
            <person name="Ma J."/>
        </authorList>
    </citation>
    <scope>NUCLEOTIDE SEQUENCE [LARGE SCALE GENOMIC DNA]</scope>
    <source>
        <strain evidence="3">JCM 17561</strain>
    </source>
</reference>
<dbReference type="RefSeq" id="WP_103046359.1">
    <property type="nucleotide sequence ID" value="NZ_BAABBP010000001.1"/>
</dbReference>
<keyword evidence="1" id="KW-0732">Signal</keyword>
<dbReference type="Proteomes" id="UP001501627">
    <property type="component" value="Unassembled WGS sequence"/>
</dbReference>
<evidence type="ECO:0000313" key="3">
    <source>
        <dbReference type="Proteomes" id="UP001501627"/>
    </source>
</evidence>
<name>A0ABP7QFY5_9BURK</name>
<evidence type="ECO:0000313" key="2">
    <source>
        <dbReference type="EMBL" id="GAA3981639.1"/>
    </source>
</evidence>
<feature type="signal peptide" evidence="1">
    <location>
        <begin position="1"/>
        <end position="22"/>
    </location>
</feature>
<feature type="chain" id="PRO_5045552717" evidence="1">
    <location>
        <begin position="23"/>
        <end position="162"/>
    </location>
</feature>
<accession>A0ABP7QFY5</accession>
<gene>
    <name evidence="2" type="ORF">GCM10022279_01550</name>
</gene>
<dbReference type="SUPFAM" id="SSF110087">
    <property type="entry name" value="DR1885-like metal-binding protein"/>
    <property type="match status" value="1"/>
</dbReference>
<dbReference type="PANTHER" id="PTHR36302:SF1">
    <property type="entry name" value="COPPER CHAPERONE PCU(A)C"/>
    <property type="match status" value="1"/>
</dbReference>